<dbReference type="AlphaFoldDB" id="A0A9P6IND5"/>
<keyword evidence="3" id="KW-0274">FAD</keyword>
<name>A0A9P6IND5_9FUNG</name>
<evidence type="ECO:0000259" key="5">
    <source>
        <dbReference type="Pfam" id="PF01494"/>
    </source>
</evidence>
<evidence type="ECO:0000313" key="6">
    <source>
        <dbReference type="EMBL" id="KAF9941221.1"/>
    </source>
</evidence>
<protein>
    <recommendedName>
        <fullName evidence="5">FAD-binding domain-containing protein</fullName>
    </recommendedName>
</protein>
<accession>A0A9P6IND5</accession>
<gene>
    <name evidence="6" type="ORF">BGZ65_004638</name>
</gene>
<dbReference type="Proteomes" id="UP000749646">
    <property type="component" value="Unassembled WGS sequence"/>
</dbReference>
<dbReference type="InterPro" id="IPR002938">
    <property type="entry name" value="FAD-bd"/>
</dbReference>
<dbReference type="InterPro" id="IPR050562">
    <property type="entry name" value="FAD_mOase_fung"/>
</dbReference>
<dbReference type="EMBL" id="JAAAHW010009425">
    <property type="protein sequence ID" value="KAF9941221.1"/>
    <property type="molecule type" value="Genomic_DNA"/>
</dbReference>
<dbReference type="PANTHER" id="PTHR47356:SF2">
    <property type="entry name" value="FAD-BINDING DOMAIN-CONTAINING PROTEIN-RELATED"/>
    <property type="match status" value="1"/>
</dbReference>
<sequence>MSCHKANPSNVKVLIIGAGIGGLTMAALLEKAGINYLVFERAKEVKPLGSALSLGSNVMPIFQQLGILDEVLKSSKPFGFSTGYNEQREATRTLDYSPAEKIGGYLPHIISRSIFYDILVKLVPSEKILMSKKILSLLQNKEGVLIRCSDNKTYHGDILIGADGAYSAVRQSLYKELTRKGDLPRSDALPLPSNTTCLVGQTRPLDPEEFTHLKDWHSWFESTLGENKPYAWVTFSTKANTICWMILRHLDDKASRELDSSFRNSEWGPEAAEAMCKEVRDFPVARNNMTVGDLIDATPRELISKVMLEEKIFETWHAGRTCLLGDGKLPDNPSMEEIHKAFQLYKSERYPHAKAAFDTSHRMAGLVGQHWYNDVLRTVIKYLPKGFFTRSLQVMYHYRPQVSFLEPAKDLGQLKPAPQPSLFRARARKEEEFNKNHPRLVDTDASSLRADSISTTTTTKVGGSSVYGKTF</sequence>
<evidence type="ECO:0000313" key="7">
    <source>
        <dbReference type="Proteomes" id="UP000749646"/>
    </source>
</evidence>
<comment type="similarity">
    <text evidence="1">Belongs to the paxM FAD-dependent monooxygenase family.</text>
</comment>
<dbReference type="Gene3D" id="3.50.50.60">
    <property type="entry name" value="FAD/NAD(P)-binding domain"/>
    <property type="match status" value="1"/>
</dbReference>
<dbReference type="OrthoDB" id="655030at2759"/>
<evidence type="ECO:0000256" key="3">
    <source>
        <dbReference type="ARBA" id="ARBA00022827"/>
    </source>
</evidence>
<dbReference type="PRINTS" id="PR00420">
    <property type="entry name" value="RNGMNOXGNASE"/>
</dbReference>
<dbReference type="Pfam" id="PF01494">
    <property type="entry name" value="FAD_binding_3"/>
    <property type="match status" value="1"/>
</dbReference>
<reference evidence="6" key="1">
    <citation type="journal article" date="2020" name="Fungal Divers.">
        <title>Resolving the Mortierellaceae phylogeny through synthesis of multi-gene phylogenetics and phylogenomics.</title>
        <authorList>
            <person name="Vandepol N."/>
            <person name="Liber J."/>
            <person name="Desiro A."/>
            <person name="Na H."/>
            <person name="Kennedy M."/>
            <person name="Barry K."/>
            <person name="Grigoriev I.V."/>
            <person name="Miller A.N."/>
            <person name="O'Donnell K."/>
            <person name="Stajich J.E."/>
            <person name="Bonito G."/>
        </authorList>
    </citation>
    <scope>NUCLEOTIDE SEQUENCE</scope>
    <source>
        <strain evidence="6">MES-2147</strain>
    </source>
</reference>
<dbReference type="PANTHER" id="PTHR47356">
    <property type="entry name" value="FAD-DEPENDENT MONOOXYGENASE ASQG-RELATED"/>
    <property type="match status" value="1"/>
</dbReference>
<keyword evidence="2" id="KW-0285">Flavoprotein</keyword>
<evidence type="ECO:0000256" key="2">
    <source>
        <dbReference type="ARBA" id="ARBA00022630"/>
    </source>
</evidence>
<dbReference type="SUPFAM" id="SSF51905">
    <property type="entry name" value="FAD/NAD(P)-binding domain"/>
    <property type="match status" value="1"/>
</dbReference>
<evidence type="ECO:0000256" key="4">
    <source>
        <dbReference type="ARBA" id="ARBA00023002"/>
    </source>
</evidence>
<evidence type="ECO:0000256" key="1">
    <source>
        <dbReference type="ARBA" id="ARBA00007992"/>
    </source>
</evidence>
<keyword evidence="7" id="KW-1185">Reference proteome</keyword>
<dbReference type="GO" id="GO:0004497">
    <property type="term" value="F:monooxygenase activity"/>
    <property type="evidence" value="ECO:0007669"/>
    <property type="project" value="InterPro"/>
</dbReference>
<proteinExistence type="inferred from homology"/>
<feature type="domain" description="FAD-binding" evidence="5">
    <location>
        <begin position="11"/>
        <end position="180"/>
    </location>
</feature>
<organism evidence="6 7">
    <name type="scientific">Modicella reniformis</name>
    <dbReference type="NCBI Taxonomy" id="1440133"/>
    <lineage>
        <taxon>Eukaryota</taxon>
        <taxon>Fungi</taxon>
        <taxon>Fungi incertae sedis</taxon>
        <taxon>Mucoromycota</taxon>
        <taxon>Mortierellomycotina</taxon>
        <taxon>Mortierellomycetes</taxon>
        <taxon>Mortierellales</taxon>
        <taxon>Mortierellaceae</taxon>
        <taxon>Modicella</taxon>
    </lineage>
</organism>
<keyword evidence="4" id="KW-0560">Oxidoreductase</keyword>
<dbReference type="GO" id="GO:0071949">
    <property type="term" value="F:FAD binding"/>
    <property type="evidence" value="ECO:0007669"/>
    <property type="project" value="InterPro"/>
</dbReference>
<dbReference type="InterPro" id="IPR036188">
    <property type="entry name" value="FAD/NAD-bd_sf"/>
</dbReference>
<comment type="caution">
    <text evidence="6">The sequence shown here is derived from an EMBL/GenBank/DDBJ whole genome shotgun (WGS) entry which is preliminary data.</text>
</comment>